<proteinExistence type="predicted"/>
<accession>A0A2T1M432</accession>
<dbReference type="EMBL" id="PXOH01000001">
    <property type="protein sequence ID" value="PSF39578.1"/>
    <property type="molecule type" value="Genomic_DNA"/>
</dbReference>
<reference evidence="1 2" key="1">
    <citation type="submission" date="2018-03" db="EMBL/GenBank/DDBJ databases">
        <title>The ancient ancestry and fast evolution of plastids.</title>
        <authorList>
            <person name="Moore K.R."/>
            <person name="Magnabosco C."/>
            <person name="Momper L."/>
            <person name="Gold D.A."/>
            <person name="Bosak T."/>
            <person name="Fournier G.P."/>
        </authorList>
    </citation>
    <scope>NUCLEOTIDE SEQUENCE [LARGE SCALE GENOMIC DNA]</scope>
    <source>
        <strain evidence="1 2">CCALA 016</strain>
    </source>
</reference>
<reference evidence="1 2" key="2">
    <citation type="submission" date="2018-03" db="EMBL/GenBank/DDBJ databases">
        <authorList>
            <person name="Keele B.F."/>
        </authorList>
    </citation>
    <scope>NUCLEOTIDE SEQUENCE [LARGE SCALE GENOMIC DNA]</scope>
    <source>
        <strain evidence="1 2">CCALA 016</strain>
    </source>
</reference>
<dbReference type="RefSeq" id="WP_106455198.1">
    <property type="nucleotide sequence ID" value="NZ_PXOH01000001.1"/>
</dbReference>
<protein>
    <submittedName>
        <fullName evidence="1">Uncharacterized protein</fullName>
    </submittedName>
</protein>
<comment type="caution">
    <text evidence="1">The sequence shown here is derived from an EMBL/GenBank/DDBJ whole genome shotgun (WGS) entry which is preliminary data.</text>
</comment>
<dbReference type="AlphaFoldDB" id="A0A2T1M432"/>
<evidence type="ECO:0000313" key="1">
    <source>
        <dbReference type="EMBL" id="PSF39578.1"/>
    </source>
</evidence>
<name>A0A2T1M432_9CHRO</name>
<dbReference type="OrthoDB" id="488726at2"/>
<organism evidence="1 2">
    <name type="scientific">Aphanothece hegewaldii CCALA 016</name>
    <dbReference type="NCBI Taxonomy" id="2107694"/>
    <lineage>
        <taxon>Bacteria</taxon>
        <taxon>Bacillati</taxon>
        <taxon>Cyanobacteriota</taxon>
        <taxon>Cyanophyceae</taxon>
        <taxon>Oscillatoriophycideae</taxon>
        <taxon>Chroococcales</taxon>
        <taxon>Aphanothecaceae</taxon>
        <taxon>Aphanothece</taxon>
    </lineage>
</organism>
<dbReference type="Proteomes" id="UP000239001">
    <property type="component" value="Unassembled WGS sequence"/>
</dbReference>
<evidence type="ECO:0000313" key="2">
    <source>
        <dbReference type="Proteomes" id="UP000239001"/>
    </source>
</evidence>
<sequence>MERFNTQADNQSAARENICEYVAELQLHMALQARNLVPSLAQMTDSRGRLLQETQATIEKLVSRQGF</sequence>
<keyword evidence="2" id="KW-1185">Reference proteome</keyword>
<gene>
    <name evidence="1" type="ORF">C7H19_00110</name>
</gene>